<gene>
    <name evidence="1" type="ORF">PF008_g18622</name>
</gene>
<dbReference type="Proteomes" id="UP000486351">
    <property type="component" value="Unassembled WGS sequence"/>
</dbReference>
<name>A0A6G0R4S6_9STRA</name>
<evidence type="ECO:0000313" key="1">
    <source>
        <dbReference type="EMBL" id="KAE9317936.1"/>
    </source>
</evidence>
<protein>
    <submittedName>
        <fullName evidence="1">Uncharacterized protein</fullName>
    </submittedName>
</protein>
<comment type="caution">
    <text evidence="1">The sequence shown here is derived from an EMBL/GenBank/DDBJ whole genome shotgun (WGS) entry which is preliminary data.</text>
</comment>
<reference evidence="1 2" key="1">
    <citation type="submission" date="2018-09" db="EMBL/GenBank/DDBJ databases">
        <title>Genomic investigation of the strawberry pathogen Phytophthora fragariae indicates pathogenicity is determined by transcriptional variation in three key races.</title>
        <authorList>
            <person name="Adams T.M."/>
            <person name="Armitage A.D."/>
            <person name="Sobczyk M.K."/>
            <person name="Bates H.J."/>
            <person name="Dunwell J.M."/>
            <person name="Nellist C.F."/>
            <person name="Harrison R.J."/>
        </authorList>
    </citation>
    <scope>NUCLEOTIDE SEQUENCE [LARGE SCALE GENOMIC DNA]</scope>
    <source>
        <strain evidence="1 2">NOV-77</strain>
    </source>
</reference>
<dbReference type="EMBL" id="QXFY01001431">
    <property type="protein sequence ID" value="KAE9317936.1"/>
    <property type="molecule type" value="Genomic_DNA"/>
</dbReference>
<evidence type="ECO:0000313" key="2">
    <source>
        <dbReference type="Proteomes" id="UP000486351"/>
    </source>
</evidence>
<organism evidence="1 2">
    <name type="scientific">Phytophthora fragariae</name>
    <dbReference type="NCBI Taxonomy" id="53985"/>
    <lineage>
        <taxon>Eukaryota</taxon>
        <taxon>Sar</taxon>
        <taxon>Stramenopiles</taxon>
        <taxon>Oomycota</taxon>
        <taxon>Peronosporomycetes</taxon>
        <taxon>Peronosporales</taxon>
        <taxon>Peronosporaceae</taxon>
        <taxon>Phytophthora</taxon>
    </lineage>
</organism>
<sequence>MVHNNFLLVEKNLRDAAECRWAATLCKSNREIPVVIDISASRAGILHIKYLGFCKLGEGPSHRIPSSAAARCVSRRKTTARCSRSALPFQRSAAARV</sequence>
<dbReference type="AlphaFoldDB" id="A0A6G0R4S6"/>
<proteinExistence type="predicted"/>
<accession>A0A6G0R4S6</accession>